<reference evidence="1 2" key="1">
    <citation type="submission" date="2017-09" db="EMBL/GenBank/DDBJ databases">
        <title>Depth-based differentiation of microbial function through sediment-hosted aquifers and enrichment of novel symbionts in the deep terrestrial subsurface.</title>
        <authorList>
            <person name="Probst A.J."/>
            <person name="Ladd B."/>
            <person name="Jarett J.K."/>
            <person name="Geller-Mcgrath D.E."/>
            <person name="Sieber C.M."/>
            <person name="Emerson J.B."/>
            <person name="Anantharaman K."/>
            <person name="Thomas B.C."/>
            <person name="Malmstrom R."/>
            <person name="Stieglmeier M."/>
            <person name="Klingl A."/>
            <person name="Woyke T."/>
            <person name="Ryan C.M."/>
            <person name="Banfield J.F."/>
        </authorList>
    </citation>
    <scope>NUCLEOTIDE SEQUENCE [LARGE SCALE GENOMIC DNA]</scope>
    <source>
        <strain evidence="1">CG23_combo_of_CG06-09_8_20_14_all_49_15</strain>
    </source>
</reference>
<evidence type="ECO:0000313" key="2">
    <source>
        <dbReference type="Proteomes" id="UP000230729"/>
    </source>
</evidence>
<dbReference type="EMBL" id="PCSD01000112">
    <property type="protein sequence ID" value="PIP33364.1"/>
    <property type="molecule type" value="Genomic_DNA"/>
</dbReference>
<gene>
    <name evidence="1" type="ORF">COX22_04775</name>
</gene>
<sequence>MDINELLSAAQTLTSELFSRKLNEFIRANFRFSNLNEKNRRIFLDLVAKYKQDYLRHGRKVPGERLRLDSLKLYTDRVKLGITEEDLKDLRELLAIFK</sequence>
<accession>A0A2G9ZJM1</accession>
<dbReference type="Proteomes" id="UP000230729">
    <property type="component" value="Unassembled WGS sequence"/>
</dbReference>
<organism evidence="1 2">
    <name type="scientific">Candidatus Falkowbacteria bacterium CG23_combo_of_CG06-09_8_20_14_all_49_15</name>
    <dbReference type="NCBI Taxonomy" id="1974572"/>
    <lineage>
        <taxon>Bacteria</taxon>
        <taxon>Candidatus Falkowiibacteriota</taxon>
    </lineage>
</organism>
<protein>
    <submittedName>
        <fullName evidence="1">Uncharacterized protein</fullName>
    </submittedName>
</protein>
<dbReference type="AlphaFoldDB" id="A0A2G9ZJM1"/>
<evidence type="ECO:0000313" key="1">
    <source>
        <dbReference type="EMBL" id="PIP33364.1"/>
    </source>
</evidence>
<proteinExistence type="predicted"/>
<comment type="caution">
    <text evidence="1">The sequence shown here is derived from an EMBL/GenBank/DDBJ whole genome shotgun (WGS) entry which is preliminary data.</text>
</comment>
<name>A0A2G9ZJM1_9BACT</name>